<dbReference type="AlphaFoldDB" id="A0A4P9XXL0"/>
<proteinExistence type="predicted"/>
<dbReference type="OrthoDB" id="10001928at2759"/>
<name>A0A4P9XXL0_9FUNG</name>
<sequence>PVTPQQRTLDPLVVSMYTTSGATPPPVAGASLTAIGDKLWVFGGRLVSNRLMTNELYSLDLETFVWRRHADLPGDPPPEPRYFHSADQSGPDRLVIFGGMGQRSQGSGGSSHDASTVLSDVTVLDVSDPQRPRWRRPRVSGPTPRARYAHLTAVNGRQLVVIGGQDLQNTYVEDVHTLDLDTFTWTKASPFPKHCGVYRSISLCYAGSTYVYSNYNFTDVRRELQVLGPDLHLTDRSRGMTGENLPPGLRFPTGHLIGNHLVVSGTYLTNTSQTFATWLLDMRRLVWARLECSRPLHNGSWNRAVLDARRNRHLILGHRDRTLLADYEHRRVNFDHVAAVCLESYGVYDMPRQRVSVLGQELGCMLLDRPQFSDFEIRAAVEERTIYVNTRLLRERWPYFDRLIRANAQEHHRRYLRLPEPYPVVYHMLRYLYSGALDPSSSVDILGELMVLGDVYNLTDLAAHAADVLHGRLTLDTTPHIFRYATMARRNGLRVRALRIM</sequence>
<protein>
    <recommendedName>
        <fullName evidence="3">BTB domain-containing protein</fullName>
    </recommendedName>
</protein>
<evidence type="ECO:0000259" key="3">
    <source>
        <dbReference type="PROSITE" id="PS50097"/>
    </source>
</evidence>
<keyword evidence="5" id="KW-1185">Reference proteome</keyword>
<feature type="non-terminal residue" evidence="4">
    <location>
        <position position="501"/>
    </location>
</feature>
<feature type="non-terminal residue" evidence="4">
    <location>
        <position position="1"/>
    </location>
</feature>
<dbReference type="Proteomes" id="UP000271241">
    <property type="component" value="Unassembled WGS sequence"/>
</dbReference>
<evidence type="ECO:0000313" key="5">
    <source>
        <dbReference type="Proteomes" id="UP000271241"/>
    </source>
</evidence>
<keyword evidence="2" id="KW-0677">Repeat</keyword>
<dbReference type="GO" id="GO:0005739">
    <property type="term" value="C:mitochondrion"/>
    <property type="evidence" value="ECO:0007669"/>
    <property type="project" value="TreeGrafter"/>
</dbReference>
<dbReference type="STRING" id="78915.A0A4P9XXL0"/>
<dbReference type="Gene3D" id="2.120.10.80">
    <property type="entry name" value="Kelch-type beta propeller"/>
    <property type="match status" value="2"/>
</dbReference>
<dbReference type="EMBL" id="KZ992454">
    <property type="protein sequence ID" value="RKP10411.1"/>
    <property type="molecule type" value="Genomic_DNA"/>
</dbReference>
<dbReference type="InterPro" id="IPR011333">
    <property type="entry name" value="SKP1/BTB/POZ_sf"/>
</dbReference>
<dbReference type="GO" id="GO:0005829">
    <property type="term" value="C:cytosol"/>
    <property type="evidence" value="ECO:0007669"/>
    <property type="project" value="TreeGrafter"/>
</dbReference>
<dbReference type="Gene3D" id="3.30.710.10">
    <property type="entry name" value="Potassium Channel Kv1.1, Chain A"/>
    <property type="match status" value="1"/>
</dbReference>
<dbReference type="PANTHER" id="PTHR43503">
    <property type="entry name" value="MCG48959-RELATED"/>
    <property type="match status" value="1"/>
</dbReference>
<dbReference type="InterPro" id="IPR000210">
    <property type="entry name" value="BTB/POZ_dom"/>
</dbReference>
<keyword evidence="1" id="KW-0880">Kelch repeat</keyword>
<dbReference type="Pfam" id="PF00651">
    <property type="entry name" value="BTB"/>
    <property type="match status" value="1"/>
</dbReference>
<evidence type="ECO:0000256" key="2">
    <source>
        <dbReference type="ARBA" id="ARBA00022737"/>
    </source>
</evidence>
<reference evidence="5" key="1">
    <citation type="journal article" date="2018" name="Nat. Microbiol.">
        <title>Leveraging single-cell genomics to expand the fungal tree of life.</title>
        <authorList>
            <person name="Ahrendt S.R."/>
            <person name="Quandt C.A."/>
            <person name="Ciobanu D."/>
            <person name="Clum A."/>
            <person name="Salamov A."/>
            <person name="Andreopoulos B."/>
            <person name="Cheng J.F."/>
            <person name="Woyke T."/>
            <person name="Pelin A."/>
            <person name="Henrissat B."/>
            <person name="Reynolds N.K."/>
            <person name="Benny G.L."/>
            <person name="Smith M.E."/>
            <person name="James T.Y."/>
            <person name="Grigoriev I.V."/>
        </authorList>
    </citation>
    <scope>NUCLEOTIDE SEQUENCE [LARGE SCALE GENOMIC DNA]</scope>
    <source>
        <strain evidence="5">RSA 1356</strain>
    </source>
</reference>
<organism evidence="4 5">
    <name type="scientific">Thamnocephalis sphaerospora</name>
    <dbReference type="NCBI Taxonomy" id="78915"/>
    <lineage>
        <taxon>Eukaryota</taxon>
        <taxon>Fungi</taxon>
        <taxon>Fungi incertae sedis</taxon>
        <taxon>Zoopagomycota</taxon>
        <taxon>Zoopagomycotina</taxon>
        <taxon>Zoopagomycetes</taxon>
        <taxon>Zoopagales</taxon>
        <taxon>Sigmoideomycetaceae</taxon>
        <taxon>Thamnocephalis</taxon>
    </lineage>
</organism>
<dbReference type="SUPFAM" id="SSF54695">
    <property type="entry name" value="POZ domain"/>
    <property type="match status" value="1"/>
</dbReference>
<dbReference type="PANTHER" id="PTHR43503:SF2">
    <property type="entry name" value="NEGATIVE REGULATOR OF SPORULATION MDS3-RELATED"/>
    <property type="match status" value="1"/>
</dbReference>
<feature type="domain" description="BTB" evidence="3">
    <location>
        <begin position="373"/>
        <end position="441"/>
    </location>
</feature>
<dbReference type="SUPFAM" id="SSF117281">
    <property type="entry name" value="Kelch motif"/>
    <property type="match status" value="1"/>
</dbReference>
<gene>
    <name evidence="4" type="ORF">THASP1DRAFT_8156</name>
</gene>
<evidence type="ECO:0000313" key="4">
    <source>
        <dbReference type="EMBL" id="RKP10411.1"/>
    </source>
</evidence>
<dbReference type="InterPro" id="IPR015915">
    <property type="entry name" value="Kelch-typ_b-propeller"/>
</dbReference>
<dbReference type="PROSITE" id="PS50097">
    <property type="entry name" value="BTB"/>
    <property type="match status" value="1"/>
</dbReference>
<dbReference type="Pfam" id="PF24681">
    <property type="entry name" value="Kelch_KLHDC2_KLHL20_DRC7"/>
    <property type="match status" value="1"/>
</dbReference>
<dbReference type="GO" id="GO:0045454">
    <property type="term" value="P:cell redox homeostasis"/>
    <property type="evidence" value="ECO:0007669"/>
    <property type="project" value="TreeGrafter"/>
</dbReference>
<evidence type="ECO:0000256" key="1">
    <source>
        <dbReference type="ARBA" id="ARBA00022441"/>
    </source>
</evidence>
<accession>A0A4P9XXL0</accession>